<evidence type="ECO:0000256" key="3">
    <source>
        <dbReference type="ARBA" id="ARBA00023004"/>
    </source>
</evidence>
<dbReference type="SUPFAM" id="SSF51197">
    <property type="entry name" value="Clavaminate synthase-like"/>
    <property type="match status" value="1"/>
</dbReference>
<evidence type="ECO:0000256" key="2">
    <source>
        <dbReference type="ARBA" id="ARBA00022723"/>
    </source>
</evidence>
<reference evidence="8 9" key="1">
    <citation type="journal article" date="2008" name="Nature">
        <title>Genome analysis of the platypus reveals unique signatures of evolution.</title>
        <authorList>
            <person name="Warren W.C."/>
            <person name="Hillier L.W."/>
            <person name="Marshall Graves J.A."/>
            <person name="Birney E."/>
            <person name="Ponting C.P."/>
            <person name="Grutzner F."/>
            <person name="Belov K."/>
            <person name="Miller W."/>
            <person name="Clarke L."/>
            <person name="Chinwalla A.T."/>
            <person name="Yang S.P."/>
            <person name="Heger A."/>
            <person name="Locke D.P."/>
            <person name="Miethke P."/>
            <person name="Waters P.D."/>
            <person name="Veyrunes F."/>
            <person name="Fulton L."/>
            <person name="Fulton B."/>
            <person name="Graves T."/>
            <person name="Wallis J."/>
            <person name="Puente X.S."/>
            <person name="Lopez-Otin C."/>
            <person name="Ordonez G.R."/>
            <person name="Eichler E.E."/>
            <person name="Chen L."/>
            <person name="Cheng Z."/>
            <person name="Deakin J.E."/>
            <person name="Alsop A."/>
            <person name="Thompson K."/>
            <person name="Kirby P."/>
            <person name="Papenfuss A.T."/>
            <person name="Wakefield M.J."/>
            <person name="Olender T."/>
            <person name="Lancet D."/>
            <person name="Huttley G.A."/>
            <person name="Smit A.F."/>
            <person name="Pask A."/>
            <person name="Temple-Smith P."/>
            <person name="Batzer M.A."/>
            <person name="Walker J.A."/>
            <person name="Konkel M.K."/>
            <person name="Harris R.S."/>
            <person name="Whittington C.M."/>
            <person name="Wong E.S."/>
            <person name="Gemmell N.J."/>
            <person name="Buschiazzo E."/>
            <person name="Vargas Jentzsch I.M."/>
            <person name="Merkel A."/>
            <person name="Schmitz J."/>
            <person name="Zemann A."/>
            <person name="Churakov G."/>
            <person name="Kriegs J.O."/>
            <person name="Brosius J."/>
            <person name="Murchison E.P."/>
            <person name="Sachidanandam R."/>
            <person name="Smith C."/>
            <person name="Hannon G.J."/>
            <person name="Tsend-Ayush E."/>
            <person name="McMillan D."/>
            <person name="Attenborough R."/>
            <person name="Rens W."/>
            <person name="Ferguson-Smith M."/>
            <person name="Lefevre C.M."/>
            <person name="Sharp J.A."/>
            <person name="Nicholas K.R."/>
            <person name="Ray D.A."/>
            <person name="Kube M."/>
            <person name="Reinhardt R."/>
            <person name="Pringle T.H."/>
            <person name="Taylor J."/>
            <person name="Jones R.C."/>
            <person name="Nixon B."/>
            <person name="Dacheux J.L."/>
            <person name="Niwa H."/>
            <person name="Sekita Y."/>
            <person name="Huang X."/>
            <person name="Stark A."/>
            <person name="Kheradpour P."/>
            <person name="Kellis M."/>
            <person name="Flicek P."/>
            <person name="Chen Y."/>
            <person name="Webber C."/>
            <person name="Hardison R."/>
            <person name="Nelson J."/>
            <person name="Hallsworth-Pepin K."/>
            <person name="Delehaunty K."/>
            <person name="Markovic C."/>
            <person name="Minx P."/>
            <person name="Feng Y."/>
            <person name="Kremitzki C."/>
            <person name="Mitreva M."/>
            <person name="Glasscock J."/>
            <person name="Wylie T."/>
            <person name="Wohldmann P."/>
            <person name="Thiru P."/>
            <person name="Nhan M.N."/>
            <person name="Pohl C.S."/>
            <person name="Smith S.M."/>
            <person name="Hou S."/>
            <person name="Nefedov M."/>
            <person name="de Jong P.J."/>
            <person name="Renfree M.B."/>
            <person name="Mardis E.R."/>
            <person name="Wilson R.K."/>
        </authorList>
    </citation>
    <scope>NUCLEOTIDE SEQUENCE [LARGE SCALE GENOMIC DNA]</scope>
    <source>
        <strain evidence="8 9">Glennie</strain>
    </source>
</reference>
<keyword evidence="2" id="KW-0479">Metal-binding</keyword>
<dbReference type="InterPro" id="IPR008775">
    <property type="entry name" value="Phytyl_CoA_dOase-like"/>
</dbReference>
<dbReference type="Bgee" id="ENSOANG00000040329">
    <property type="expression patterns" value="Expressed in endometrium and 7 other cell types or tissues"/>
</dbReference>
<comment type="similarity">
    <text evidence="4">Belongs to the PhyH family. PHYHD1 subfamily.</text>
</comment>
<evidence type="ECO:0000256" key="6">
    <source>
        <dbReference type="ARBA" id="ARBA00045487"/>
    </source>
</evidence>
<dbReference type="InParanoid" id="A0A6I8NDS7"/>
<evidence type="ECO:0000256" key="4">
    <source>
        <dbReference type="ARBA" id="ARBA00038356"/>
    </source>
</evidence>
<dbReference type="AlphaFoldDB" id="A0A6I8NDS7"/>
<evidence type="ECO:0000256" key="5">
    <source>
        <dbReference type="ARBA" id="ARBA00039857"/>
    </source>
</evidence>
<accession>A0A6I8NDS7</accession>
<name>A0A6I8NDS7_ORNAN</name>
<dbReference type="PANTHER" id="PTHR20883:SF15">
    <property type="entry name" value="PHYTANOYL-COA DIOXYGENASE DOMAIN-CONTAINING PROTEIN 1"/>
    <property type="match status" value="1"/>
</dbReference>
<proteinExistence type="inferred from homology"/>
<comment type="cofactor">
    <cofactor evidence="1">
        <name>Fe cation</name>
        <dbReference type="ChEBI" id="CHEBI:24875"/>
    </cofactor>
</comment>
<keyword evidence="3" id="KW-0408">Iron</keyword>
<keyword evidence="9" id="KW-1185">Reference proteome</keyword>
<dbReference type="PANTHER" id="PTHR20883">
    <property type="entry name" value="PHYTANOYL-COA DIOXYGENASE DOMAIN CONTAINING 1"/>
    <property type="match status" value="1"/>
</dbReference>
<reference evidence="8" key="3">
    <citation type="submission" date="2025-09" db="UniProtKB">
        <authorList>
            <consortium name="Ensembl"/>
        </authorList>
    </citation>
    <scope>IDENTIFICATION</scope>
    <source>
        <strain evidence="8">Glennie</strain>
    </source>
</reference>
<dbReference type="GO" id="GO:0046872">
    <property type="term" value="F:metal ion binding"/>
    <property type="evidence" value="ECO:0007669"/>
    <property type="project" value="UniProtKB-KW"/>
</dbReference>
<protein>
    <recommendedName>
        <fullName evidence="5">Phytanoyl-CoA dioxygenase domain-containing protein 1</fullName>
    </recommendedName>
</protein>
<sequence length="166" mass="18015">MPPRRTAASSSSRDPTRVRMPRGLLSSSGDWAGLSDKRPRSLTPCSWTLLPPGGGVSLCWEACRLSLGIAGGISRRLVRAPPGSVPATHFIGSETVYDDSRFIATPIRTGGLILIHGEVVHKSELNSSSCSRHAYTFHLMDSKSTTWSQDNWLQPTPELPFPALYG</sequence>
<evidence type="ECO:0000256" key="7">
    <source>
        <dbReference type="SAM" id="MobiDB-lite"/>
    </source>
</evidence>
<reference evidence="8" key="2">
    <citation type="submission" date="2025-08" db="UniProtKB">
        <authorList>
            <consortium name="Ensembl"/>
        </authorList>
    </citation>
    <scope>IDENTIFICATION</scope>
    <source>
        <strain evidence="8">Glennie</strain>
    </source>
</reference>
<evidence type="ECO:0000313" key="8">
    <source>
        <dbReference type="Ensembl" id="ENSOANP00000039207.1"/>
    </source>
</evidence>
<dbReference type="Ensembl" id="ENSOANT00000047935.1">
    <property type="protein sequence ID" value="ENSOANP00000039207.1"/>
    <property type="gene ID" value="ENSOANG00000040329.1"/>
</dbReference>
<evidence type="ECO:0000256" key="1">
    <source>
        <dbReference type="ARBA" id="ARBA00001962"/>
    </source>
</evidence>
<dbReference type="Gene3D" id="2.60.120.620">
    <property type="entry name" value="q2cbj1_9rhob like domain"/>
    <property type="match status" value="1"/>
</dbReference>
<dbReference type="GeneTree" id="ENSGT01000000220915"/>
<feature type="region of interest" description="Disordered" evidence="7">
    <location>
        <begin position="1"/>
        <end position="37"/>
    </location>
</feature>
<feature type="compositionally biased region" description="Low complexity" evidence="7">
    <location>
        <begin position="1"/>
        <end position="13"/>
    </location>
</feature>
<comment type="function">
    <text evidence="6">2-oxoglutarate(2OG)-dependent dioxygenase that catalyzes the conversion of 2-oxoglutarate to succinate and CO(2) in an iron-dependent manner. However, does not couple 2OG turnover to the hydroxylation of acyl-coenzyme A derivatives, implying that it is not directly involved in phytanoyl coenzyme-A metabolism. Does not show detectable activity towards fatty acid CoA thioesters.</text>
</comment>
<organism evidence="8 9">
    <name type="scientific">Ornithorhynchus anatinus</name>
    <name type="common">Duckbill platypus</name>
    <dbReference type="NCBI Taxonomy" id="9258"/>
    <lineage>
        <taxon>Eukaryota</taxon>
        <taxon>Metazoa</taxon>
        <taxon>Chordata</taxon>
        <taxon>Craniata</taxon>
        <taxon>Vertebrata</taxon>
        <taxon>Euteleostomi</taxon>
        <taxon>Mammalia</taxon>
        <taxon>Monotremata</taxon>
        <taxon>Ornithorhynchidae</taxon>
        <taxon>Ornithorhynchus</taxon>
    </lineage>
</organism>
<evidence type="ECO:0000313" key="9">
    <source>
        <dbReference type="Proteomes" id="UP000002279"/>
    </source>
</evidence>
<dbReference type="Pfam" id="PF05721">
    <property type="entry name" value="PhyH"/>
    <property type="match status" value="1"/>
</dbReference>
<dbReference type="Proteomes" id="UP000002279">
    <property type="component" value="Chromosome 4"/>
</dbReference>